<dbReference type="PANTHER" id="PTHR46268:SF15">
    <property type="entry name" value="UNIVERSAL STRESS PROTEIN HP_0031"/>
    <property type="match status" value="1"/>
</dbReference>
<dbReference type="AlphaFoldDB" id="A0A975G1Z8"/>
<keyword evidence="3" id="KW-1185">Reference proteome</keyword>
<dbReference type="EMBL" id="CP073078">
    <property type="protein sequence ID" value="QUD89653.1"/>
    <property type="molecule type" value="Genomic_DNA"/>
</dbReference>
<protein>
    <submittedName>
        <fullName evidence="2">Universal stress protein</fullName>
    </submittedName>
</protein>
<comment type="similarity">
    <text evidence="1">Belongs to the universal stress protein A family.</text>
</comment>
<dbReference type="PANTHER" id="PTHR46268">
    <property type="entry name" value="STRESS RESPONSE PROTEIN NHAX"/>
    <property type="match status" value="1"/>
</dbReference>
<dbReference type="CDD" id="cd00293">
    <property type="entry name" value="USP-like"/>
    <property type="match status" value="1"/>
</dbReference>
<sequence length="290" mass="30962">MLADTSTDTDRWQALRSSVRTILVHAQPQSAAEPRLAVAASLARQIGATLFGFAAECVREVGFGDPAGIVTDEWMAELERRIDLDLSAAEQAFRRAAYDLKTEWMAIRGMPAQELAKAARGAELIVAGGSAPDDDDSFRWCDPAELVVLSGRPVLVAPPTGGRLAAEAVVVAWKDTREARRAIGDALPFLKGAQEVVVLEVCDSLDFGNAQARTFGVVEGLKRHGVEARAKVAIAPPDQVAQQLGATAGEIGADLIVAGGYGHSRLGEWIFGGVTRDLLTRPDRFLLLSH</sequence>
<gene>
    <name evidence="2" type="ORF">KCG34_07200</name>
</gene>
<reference evidence="2" key="1">
    <citation type="submission" date="2021-04" db="EMBL/GenBank/DDBJ databases">
        <title>The complete genome sequence of Caulobacter sp. S6.</title>
        <authorList>
            <person name="Tang Y."/>
            <person name="Ouyang W."/>
            <person name="Liu Q."/>
            <person name="Huang B."/>
            <person name="Guo Z."/>
            <person name="Lei P."/>
        </authorList>
    </citation>
    <scope>NUCLEOTIDE SEQUENCE</scope>
    <source>
        <strain evidence="2">S6</strain>
    </source>
</reference>
<proteinExistence type="inferred from homology"/>
<evidence type="ECO:0000313" key="2">
    <source>
        <dbReference type="EMBL" id="QUD89653.1"/>
    </source>
</evidence>
<dbReference type="Gene3D" id="3.40.50.12370">
    <property type="match status" value="1"/>
</dbReference>
<organism evidence="2 3">
    <name type="scientific">Phenylobacterium montanum</name>
    <dbReference type="NCBI Taxonomy" id="2823693"/>
    <lineage>
        <taxon>Bacteria</taxon>
        <taxon>Pseudomonadati</taxon>
        <taxon>Pseudomonadota</taxon>
        <taxon>Alphaproteobacteria</taxon>
        <taxon>Caulobacterales</taxon>
        <taxon>Caulobacteraceae</taxon>
        <taxon>Phenylobacterium</taxon>
    </lineage>
</organism>
<dbReference type="SUPFAM" id="SSF52402">
    <property type="entry name" value="Adenine nucleotide alpha hydrolases-like"/>
    <property type="match status" value="2"/>
</dbReference>
<name>A0A975G1Z8_9CAUL</name>
<dbReference type="RefSeq" id="WP_211939705.1">
    <property type="nucleotide sequence ID" value="NZ_CP073078.1"/>
</dbReference>
<dbReference type="KEGG" id="caul:KCG34_07200"/>
<accession>A0A975G1Z8</accession>
<dbReference type="Proteomes" id="UP000676409">
    <property type="component" value="Chromosome"/>
</dbReference>
<evidence type="ECO:0000256" key="1">
    <source>
        <dbReference type="ARBA" id="ARBA00008791"/>
    </source>
</evidence>
<evidence type="ECO:0000313" key="3">
    <source>
        <dbReference type="Proteomes" id="UP000676409"/>
    </source>
</evidence>